<evidence type="ECO:0000313" key="2">
    <source>
        <dbReference type="Proteomes" id="UP001062846"/>
    </source>
</evidence>
<accession>A0ACC0Q9G7</accession>
<gene>
    <name evidence="1" type="ORF">RHMOL_Rhmol01G0351400</name>
</gene>
<comment type="caution">
    <text evidence="1">The sequence shown here is derived from an EMBL/GenBank/DDBJ whole genome shotgun (WGS) entry which is preliminary data.</text>
</comment>
<evidence type="ECO:0000313" key="1">
    <source>
        <dbReference type="EMBL" id="KAI8574410.1"/>
    </source>
</evidence>
<name>A0ACC0Q9G7_RHOML</name>
<proteinExistence type="predicted"/>
<reference evidence="1" key="1">
    <citation type="submission" date="2022-02" db="EMBL/GenBank/DDBJ databases">
        <title>Plant Genome Project.</title>
        <authorList>
            <person name="Zhang R.-G."/>
        </authorList>
    </citation>
    <scope>NUCLEOTIDE SEQUENCE</scope>
    <source>
        <strain evidence="1">AT1</strain>
    </source>
</reference>
<dbReference type="Proteomes" id="UP001062846">
    <property type="component" value="Chromosome 1"/>
</dbReference>
<dbReference type="EMBL" id="CM046388">
    <property type="protein sequence ID" value="KAI8574410.1"/>
    <property type="molecule type" value="Genomic_DNA"/>
</dbReference>
<protein>
    <submittedName>
        <fullName evidence="1">Uncharacterized protein</fullName>
    </submittedName>
</protein>
<organism evidence="1 2">
    <name type="scientific">Rhododendron molle</name>
    <name type="common">Chinese azalea</name>
    <name type="synonym">Azalea mollis</name>
    <dbReference type="NCBI Taxonomy" id="49168"/>
    <lineage>
        <taxon>Eukaryota</taxon>
        <taxon>Viridiplantae</taxon>
        <taxon>Streptophyta</taxon>
        <taxon>Embryophyta</taxon>
        <taxon>Tracheophyta</taxon>
        <taxon>Spermatophyta</taxon>
        <taxon>Magnoliopsida</taxon>
        <taxon>eudicotyledons</taxon>
        <taxon>Gunneridae</taxon>
        <taxon>Pentapetalae</taxon>
        <taxon>asterids</taxon>
        <taxon>Ericales</taxon>
        <taxon>Ericaceae</taxon>
        <taxon>Ericoideae</taxon>
        <taxon>Rhodoreae</taxon>
        <taxon>Rhododendron</taxon>
    </lineage>
</organism>
<sequence length="137" mass="15055">MISVSWHPLAISIDSHSSGPLFLVHGLDETAQNANKWNAVSGGDLCTCSLCALEVRYKNLGVEAKCEVVRGKPLPPLWKSLKSFIFFALARHPTKTSWLPNSNPINQGQSVSFLEATEHKNLEFVTTTNLDLHPSSI</sequence>
<keyword evidence="2" id="KW-1185">Reference proteome</keyword>